<evidence type="ECO:0000313" key="3">
    <source>
        <dbReference type="Proteomes" id="UP000480222"/>
    </source>
</evidence>
<dbReference type="InterPro" id="IPR010359">
    <property type="entry name" value="IrrE_HExxH"/>
</dbReference>
<evidence type="ECO:0000259" key="1">
    <source>
        <dbReference type="Pfam" id="PF06114"/>
    </source>
</evidence>
<dbReference type="Proteomes" id="UP000480222">
    <property type="component" value="Unassembled WGS sequence"/>
</dbReference>
<dbReference type="RefSeq" id="WP_082262647.1">
    <property type="nucleotide sequence ID" value="NZ_CAJDXW010000003.1"/>
</dbReference>
<sequence>MNLDELSQHLGVRILEAKDLPKGIDGMYIHHSRLILIRHGLDRWNYNSVLAHELGHAWHGDDIHGDPRLERRADQFAAQILITPAEYRLAEKLHDGHIGAIAYELGVTVRLVEVWRDMHDRITA</sequence>
<dbReference type="EMBL" id="CADDAV010000010">
    <property type="protein sequence ID" value="CAB0593540.1"/>
    <property type="molecule type" value="Genomic_DNA"/>
</dbReference>
<protein>
    <submittedName>
        <fullName evidence="2">ImmA/IrrE family metallo-endopeptidase</fullName>
    </submittedName>
</protein>
<name>A0A811G5W4_CORDP</name>
<proteinExistence type="predicted"/>
<feature type="domain" description="IrrE N-terminal-like" evidence="1">
    <location>
        <begin position="8"/>
        <end position="112"/>
    </location>
</feature>
<gene>
    <name evidence="2" type="ORF">CIP107547_00876</name>
</gene>
<reference evidence="2 3" key="1">
    <citation type="submission" date="2020-02" db="EMBL/GenBank/DDBJ databases">
        <authorList>
            <person name="Brisse S."/>
        </authorList>
    </citation>
    <scope>NUCLEOTIDE SEQUENCE [LARGE SCALE GENOMIC DNA]</scope>
    <source>
        <strain evidence="2">CIP107547</strain>
    </source>
</reference>
<dbReference type="Gene3D" id="1.10.10.2910">
    <property type="match status" value="1"/>
</dbReference>
<dbReference type="AlphaFoldDB" id="A0A811G5W4"/>
<organism evidence="2 3">
    <name type="scientific">Corynebacterium diphtheriae</name>
    <dbReference type="NCBI Taxonomy" id="1717"/>
    <lineage>
        <taxon>Bacteria</taxon>
        <taxon>Bacillati</taxon>
        <taxon>Actinomycetota</taxon>
        <taxon>Actinomycetes</taxon>
        <taxon>Mycobacteriales</taxon>
        <taxon>Corynebacteriaceae</taxon>
        <taxon>Corynebacterium</taxon>
    </lineage>
</organism>
<dbReference type="Pfam" id="PF06114">
    <property type="entry name" value="Peptidase_M78"/>
    <property type="match status" value="1"/>
</dbReference>
<comment type="caution">
    <text evidence="2">The sequence shown here is derived from an EMBL/GenBank/DDBJ whole genome shotgun (WGS) entry which is preliminary data.</text>
</comment>
<evidence type="ECO:0000313" key="2">
    <source>
        <dbReference type="EMBL" id="CAB0593540.1"/>
    </source>
</evidence>
<accession>A0A811G5W4</accession>